<comment type="caution">
    <text evidence="2">The sequence shown here is derived from an EMBL/GenBank/DDBJ whole genome shotgun (WGS) entry which is preliminary data.</text>
</comment>
<evidence type="ECO:0000313" key="3">
    <source>
        <dbReference type="Proteomes" id="UP000286287"/>
    </source>
</evidence>
<feature type="signal peptide" evidence="1">
    <location>
        <begin position="1"/>
        <end position="23"/>
    </location>
</feature>
<protein>
    <recommendedName>
        <fullName evidence="4">Carboxypeptidase regulatory-like domain-containing protein</fullName>
    </recommendedName>
</protein>
<name>A0A418VEJ4_9DEIO</name>
<dbReference type="EMBL" id="QYUJ01000010">
    <property type="protein sequence ID" value="RJF74529.1"/>
    <property type="molecule type" value="Genomic_DNA"/>
</dbReference>
<accession>A0A418VEJ4</accession>
<keyword evidence="1" id="KW-0732">Signal</keyword>
<evidence type="ECO:0000313" key="2">
    <source>
        <dbReference type="EMBL" id="RJF74529.1"/>
    </source>
</evidence>
<dbReference type="Proteomes" id="UP000286287">
    <property type="component" value="Unassembled WGS sequence"/>
</dbReference>
<evidence type="ECO:0000256" key="1">
    <source>
        <dbReference type="SAM" id="SignalP"/>
    </source>
</evidence>
<sequence length="140" mass="14301">MRSLLALALGLVLLPSCSGPSTCGINFTQGWITIQSASIKGGPALKQVTISNVRGSGGLILTGMPGVINLTARDGKYVCDVACSFGQAGTYTFDVSAPGALTQTVTVTVPERVTGRGGCGASEISGERQTLNLELEPLTN</sequence>
<feature type="chain" id="PRO_5019331853" description="Carboxypeptidase regulatory-like domain-containing protein" evidence="1">
    <location>
        <begin position="24"/>
        <end position="140"/>
    </location>
</feature>
<dbReference type="RefSeq" id="WP_119761559.1">
    <property type="nucleotide sequence ID" value="NZ_QYUJ01000010.1"/>
</dbReference>
<reference evidence="2 3" key="1">
    <citation type="submission" date="2018-09" db="EMBL/GenBank/DDBJ databases">
        <authorList>
            <person name="Zhu H."/>
        </authorList>
    </citation>
    <scope>NUCLEOTIDE SEQUENCE [LARGE SCALE GENOMIC DNA]</scope>
    <source>
        <strain evidence="2 3">K2S05-167</strain>
    </source>
</reference>
<proteinExistence type="predicted"/>
<evidence type="ECO:0008006" key="4">
    <source>
        <dbReference type="Google" id="ProtNLM"/>
    </source>
</evidence>
<gene>
    <name evidence="2" type="ORF">D3875_04415</name>
</gene>
<organism evidence="2 3">
    <name type="scientific">Deinococcus cavernae</name>
    <dbReference type="NCBI Taxonomy" id="2320857"/>
    <lineage>
        <taxon>Bacteria</taxon>
        <taxon>Thermotogati</taxon>
        <taxon>Deinococcota</taxon>
        <taxon>Deinococci</taxon>
        <taxon>Deinococcales</taxon>
        <taxon>Deinococcaceae</taxon>
        <taxon>Deinococcus</taxon>
    </lineage>
</organism>
<keyword evidence="3" id="KW-1185">Reference proteome</keyword>
<dbReference type="AlphaFoldDB" id="A0A418VEJ4"/>